<dbReference type="STRING" id="32264.T1JW64"/>
<dbReference type="GO" id="GO:0050660">
    <property type="term" value="F:flavin adenine dinucleotide binding"/>
    <property type="evidence" value="ECO:0007669"/>
    <property type="project" value="InterPro"/>
</dbReference>
<dbReference type="PROSITE" id="PS00624">
    <property type="entry name" value="GMC_OXRED_2"/>
    <property type="match status" value="1"/>
</dbReference>
<keyword evidence="2" id="KW-0285">Flavoprotein</keyword>
<proteinExistence type="inferred from homology"/>
<dbReference type="InterPro" id="IPR007867">
    <property type="entry name" value="GMC_OxRtase_C"/>
</dbReference>
<feature type="domain" description="Glucose-methanol-choline oxidoreductase N-terminal" evidence="3">
    <location>
        <begin position="140"/>
        <end position="154"/>
    </location>
</feature>
<dbReference type="SUPFAM" id="SSF51905">
    <property type="entry name" value="FAD/NAD(P)-binding domain"/>
    <property type="match status" value="1"/>
</dbReference>
<dbReference type="EMBL" id="CAEY01000807">
    <property type="status" value="NOT_ANNOTATED_CDS"/>
    <property type="molecule type" value="Genomic_DNA"/>
</dbReference>
<evidence type="ECO:0000256" key="2">
    <source>
        <dbReference type="PIRSR" id="PIRSR000137-2"/>
    </source>
</evidence>
<dbReference type="InterPro" id="IPR000172">
    <property type="entry name" value="GMC_OxRdtase_N"/>
</dbReference>
<dbReference type="PANTHER" id="PTHR11552:SF227">
    <property type="entry name" value="GLUCOSE DEHYDROGENASE [FAD, QUINONE]-LIKE PROTEIN"/>
    <property type="match status" value="1"/>
</dbReference>
<dbReference type="Pfam" id="PF00732">
    <property type="entry name" value="GMC_oxred_N"/>
    <property type="match status" value="1"/>
</dbReference>
<comment type="cofactor">
    <cofactor evidence="2">
        <name>FAD</name>
        <dbReference type="ChEBI" id="CHEBI:57692"/>
    </cofactor>
</comment>
<feature type="binding site" evidence="2">
    <location>
        <position position="104"/>
    </location>
    <ligand>
        <name>FAD</name>
        <dbReference type="ChEBI" id="CHEBI:57692"/>
    </ligand>
</feature>
<evidence type="ECO:0000313" key="5">
    <source>
        <dbReference type="Proteomes" id="UP000015104"/>
    </source>
</evidence>
<dbReference type="PIRSF" id="PIRSF000137">
    <property type="entry name" value="Alcohol_oxidase"/>
    <property type="match status" value="1"/>
</dbReference>
<keyword evidence="5" id="KW-1185">Reference proteome</keyword>
<dbReference type="InterPro" id="IPR036188">
    <property type="entry name" value="FAD/NAD-bd_sf"/>
</dbReference>
<dbReference type="GO" id="GO:0016614">
    <property type="term" value="F:oxidoreductase activity, acting on CH-OH group of donors"/>
    <property type="evidence" value="ECO:0007669"/>
    <property type="project" value="InterPro"/>
</dbReference>
<evidence type="ECO:0000259" key="3">
    <source>
        <dbReference type="PROSITE" id="PS00624"/>
    </source>
</evidence>
<dbReference type="Proteomes" id="UP000015104">
    <property type="component" value="Unassembled WGS sequence"/>
</dbReference>
<dbReference type="Pfam" id="PF05199">
    <property type="entry name" value="GMC_oxred_C"/>
    <property type="match status" value="1"/>
</dbReference>
<dbReference type="AlphaFoldDB" id="T1JW64"/>
<organism evidence="4 5">
    <name type="scientific">Tetranychus urticae</name>
    <name type="common">Two-spotted spider mite</name>
    <dbReference type="NCBI Taxonomy" id="32264"/>
    <lineage>
        <taxon>Eukaryota</taxon>
        <taxon>Metazoa</taxon>
        <taxon>Ecdysozoa</taxon>
        <taxon>Arthropoda</taxon>
        <taxon>Chelicerata</taxon>
        <taxon>Arachnida</taxon>
        <taxon>Acari</taxon>
        <taxon>Acariformes</taxon>
        <taxon>Trombidiformes</taxon>
        <taxon>Prostigmata</taxon>
        <taxon>Eleutherengona</taxon>
        <taxon>Raphignathae</taxon>
        <taxon>Tetranychoidea</taxon>
        <taxon>Tetranychidae</taxon>
        <taxon>Tetranychus</taxon>
    </lineage>
</organism>
<comment type="similarity">
    <text evidence="1">Belongs to the GMC oxidoreductase family.</text>
</comment>
<evidence type="ECO:0000256" key="1">
    <source>
        <dbReference type="ARBA" id="ARBA00010790"/>
    </source>
</evidence>
<evidence type="ECO:0000313" key="4">
    <source>
        <dbReference type="EnsemblMetazoa" id="tetur02g07150.1"/>
    </source>
</evidence>
<dbReference type="Gene3D" id="3.50.50.60">
    <property type="entry name" value="FAD/NAD(P)-binding domain"/>
    <property type="match status" value="1"/>
</dbReference>
<keyword evidence="2" id="KW-0274">FAD</keyword>
<dbReference type="EnsemblMetazoa" id="tetur02g07150.1">
    <property type="protein sequence ID" value="tetur02g07150.1"/>
    <property type="gene ID" value="tetur02g07150"/>
</dbReference>
<dbReference type="Gene3D" id="3.30.560.10">
    <property type="entry name" value="Glucose Oxidase, domain 3"/>
    <property type="match status" value="1"/>
</dbReference>
<accession>T1JW64</accession>
<sequence length="459" mass="50295">MIIASYFGDFCDSSLITLTFIGYHRQGGLMGISKSPFTSELGKTWLQAGLSLGYRSTDCNSQKQSGFTIPQGFIRKGGRSSAYKTFLEPVKDRNNLHIMLHSRVTRILFGDNKRAVGVQFDRDSLSFVVYAKSEIILTAGTISTPHLLMVSGVGPADHLESLKIPIVADLPVGENLHDHPYTGGITFSVSGVKTLKIDEIFSPQNFLRYLVSGSGPLTSFGGIEGVAFMTSKYTNSSGDWPDIELILVNGDLQDNSKLMTVKMKELYNSTRSLNTFTILPVILRPKSRGWLRLKTANPVDYPLIDPLYLTHPDDIMVMVEAIKSALAIGTSKPYKDLEASLVPLMIPSCDHYDWLSDQYLACWARVMTGTVGDVVGTCKMGPPWDRSSVVDPELRLLGGITGLRVADASIMPRIISGNINAAVIMIAEKAADMILGRKLEAFSGPIPTDYSSLKELNRN</sequence>
<reference evidence="4" key="2">
    <citation type="submission" date="2015-06" db="UniProtKB">
        <authorList>
            <consortium name="EnsemblMetazoa"/>
        </authorList>
    </citation>
    <scope>IDENTIFICATION</scope>
</reference>
<name>T1JW64_TETUR</name>
<protein>
    <recommendedName>
        <fullName evidence="3">Glucose-methanol-choline oxidoreductase N-terminal domain-containing protein</fullName>
    </recommendedName>
</protein>
<dbReference type="eggNOG" id="KOG1238">
    <property type="taxonomic scope" value="Eukaryota"/>
</dbReference>
<reference evidence="5" key="1">
    <citation type="submission" date="2011-08" db="EMBL/GenBank/DDBJ databases">
        <authorList>
            <person name="Rombauts S."/>
        </authorList>
    </citation>
    <scope>NUCLEOTIDE SEQUENCE</scope>
    <source>
        <strain evidence="5">London</strain>
    </source>
</reference>
<dbReference type="PANTHER" id="PTHR11552">
    <property type="entry name" value="GLUCOSE-METHANOL-CHOLINE GMC OXIDOREDUCTASE"/>
    <property type="match status" value="1"/>
</dbReference>
<dbReference type="HOGENOM" id="CLU_002865_7_0_1"/>
<dbReference type="SUPFAM" id="SSF54373">
    <property type="entry name" value="FAD-linked reductases, C-terminal domain"/>
    <property type="match status" value="1"/>
</dbReference>
<dbReference type="InterPro" id="IPR012132">
    <property type="entry name" value="GMC_OxRdtase"/>
</dbReference>